<evidence type="ECO:0000256" key="10">
    <source>
        <dbReference type="SAM" id="MobiDB-lite"/>
    </source>
</evidence>
<dbReference type="EMBL" id="WJBH02000005">
    <property type="protein sequence ID" value="KAI9558209.1"/>
    <property type="molecule type" value="Genomic_DNA"/>
</dbReference>
<gene>
    <name evidence="12" type="ORF">GHT06_014962</name>
</gene>
<dbReference type="PANTHER" id="PTHR23138:SF141">
    <property type="entry name" value="NUCLEAR PORE COMPLEX PROTEIN NUP50"/>
    <property type="match status" value="1"/>
</dbReference>
<feature type="compositionally biased region" description="Basic and acidic residues" evidence="10">
    <location>
        <begin position="299"/>
        <end position="308"/>
    </location>
</feature>
<dbReference type="InterPro" id="IPR000156">
    <property type="entry name" value="Ran_bind_dom"/>
</dbReference>
<keyword evidence="5" id="KW-0653">Protein transport</keyword>
<dbReference type="GO" id="GO:0006606">
    <property type="term" value="P:protein import into nucleus"/>
    <property type="evidence" value="ECO:0007669"/>
    <property type="project" value="TreeGrafter"/>
</dbReference>
<feature type="compositionally biased region" description="Acidic residues" evidence="10">
    <location>
        <begin position="15"/>
        <end position="24"/>
    </location>
</feature>
<dbReference type="Pfam" id="PF08911">
    <property type="entry name" value="NUP50"/>
    <property type="match status" value="1"/>
</dbReference>
<evidence type="ECO:0000313" key="12">
    <source>
        <dbReference type="EMBL" id="KAI9558209.1"/>
    </source>
</evidence>
<feature type="region of interest" description="Disordered" evidence="10">
    <location>
        <begin position="1"/>
        <end position="35"/>
    </location>
</feature>
<evidence type="ECO:0000256" key="9">
    <source>
        <dbReference type="ARBA" id="ARBA00023242"/>
    </source>
</evidence>
<dbReference type="InterPro" id="IPR011993">
    <property type="entry name" value="PH-like_dom_sf"/>
</dbReference>
<keyword evidence="13" id="KW-1185">Reference proteome</keyword>
<feature type="compositionally biased region" description="Basic and acidic residues" evidence="10">
    <location>
        <begin position="1"/>
        <end position="14"/>
    </location>
</feature>
<evidence type="ECO:0000256" key="1">
    <source>
        <dbReference type="ARBA" id="ARBA00004567"/>
    </source>
</evidence>
<comment type="caution">
    <text evidence="12">The sequence shown here is derived from an EMBL/GenBank/DDBJ whole genome shotgun (WGS) entry which is preliminary data.</text>
</comment>
<dbReference type="PANTHER" id="PTHR23138">
    <property type="entry name" value="RAN BINDING PROTEIN"/>
    <property type="match status" value="1"/>
</dbReference>
<dbReference type="Pfam" id="PF00638">
    <property type="entry name" value="Ran_BP1"/>
    <property type="match status" value="1"/>
</dbReference>
<dbReference type="Proteomes" id="UP000820818">
    <property type="component" value="Linkage Group LG5"/>
</dbReference>
<keyword evidence="9" id="KW-0539">Nucleus</keyword>
<evidence type="ECO:0000256" key="7">
    <source>
        <dbReference type="ARBA" id="ARBA00023010"/>
    </source>
</evidence>
<keyword evidence="6" id="KW-0007">Acetylation</keyword>
<evidence type="ECO:0000256" key="6">
    <source>
        <dbReference type="ARBA" id="ARBA00022990"/>
    </source>
</evidence>
<dbReference type="Gene3D" id="2.30.29.30">
    <property type="entry name" value="Pleckstrin-homology domain (PH domain)/Phosphotyrosine-binding domain (PTB)"/>
    <property type="match status" value="1"/>
</dbReference>
<keyword evidence="4" id="KW-0509">mRNA transport</keyword>
<evidence type="ECO:0000313" key="13">
    <source>
        <dbReference type="Proteomes" id="UP000820818"/>
    </source>
</evidence>
<keyword evidence="8" id="KW-0906">Nuclear pore complex</keyword>
<keyword evidence="3" id="KW-0677">Repeat</keyword>
<evidence type="ECO:0000256" key="2">
    <source>
        <dbReference type="ARBA" id="ARBA00022448"/>
    </source>
</evidence>
<name>A0AAD5PVP7_9CRUS</name>
<protein>
    <recommendedName>
        <fullName evidence="11">RanBD1 domain-containing protein</fullName>
    </recommendedName>
</protein>
<organism evidence="12 13">
    <name type="scientific">Daphnia sinensis</name>
    <dbReference type="NCBI Taxonomy" id="1820382"/>
    <lineage>
        <taxon>Eukaryota</taxon>
        <taxon>Metazoa</taxon>
        <taxon>Ecdysozoa</taxon>
        <taxon>Arthropoda</taxon>
        <taxon>Crustacea</taxon>
        <taxon>Branchiopoda</taxon>
        <taxon>Diplostraca</taxon>
        <taxon>Cladocera</taxon>
        <taxon>Anomopoda</taxon>
        <taxon>Daphniidae</taxon>
        <taxon>Daphnia</taxon>
        <taxon>Daphnia similis group</taxon>
    </lineage>
</organism>
<dbReference type="CDD" id="cd13170">
    <property type="entry name" value="RanBD_NUP50"/>
    <property type="match status" value="1"/>
</dbReference>
<dbReference type="SMART" id="SM00160">
    <property type="entry name" value="RanBD"/>
    <property type="match status" value="1"/>
</dbReference>
<feature type="region of interest" description="Disordered" evidence="10">
    <location>
        <begin position="289"/>
        <end position="322"/>
    </location>
</feature>
<feature type="region of interest" description="Disordered" evidence="10">
    <location>
        <begin position="192"/>
        <end position="211"/>
    </location>
</feature>
<comment type="subcellular location">
    <subcellularLocation>
        <location evidence="1">Nucleus</location>
        <location evidence="1">Nuclear pore complex</location>
    </subcellularLocation>
</comment>
<dbReference type="AlphaFoldDB" id="A0AAD5PVP7"/>
<dbReference type="InterPro" id="IPR015007">
    <property type="entry name" value="NUP2/50/61"/>
</dbReference>
<reference evidence="12 13" key="1">
    <citation type="submission" date="2022-05" db="EMBL/GenBank/DDBJ databases">
        <title>A multi-omics perspective on studying reproductive biology in Daphnia sinensis.</title>
        <authorList>
            <person name="Jia J."/>
        </authorList>
    </citation>
    <scope>NUCLEOTIDE SEQUENCE [LARGE SCALE GENOMIC DNA]</scope>
    <source>
        <strain evidence="12 13">WSL</strain>
    </source>
</reference>
<evidence type="ECO:0000259" key="11">
    <source>
        <dbReference type="PROSITE" id="PS50196"/>
    </source>
</evidence>
<evidence type="ECO:0000256" key="4">
    <source>
        <dbReference type="ARBA" id="ARBA00022816"/>
    </source>
</evidence>
<accession>A0AAD5PVP7</accession>
<dbReference type="InterPro" id="IPR045255">
    <property type="entry name" value="RanBP1-like"/>
</dbReference>
<dbReference type="GO" id="GO:0051028">
    <property type="term" value="P:mRNA transport"/>
    <property type="evidence" value="ECO:0007669"/>
    <property type="project" value="UniProtKB-KW"/>
</dbReference>
<evidence type="ECO:0000256" key="5">
    <source>
        <dbReference type="ARBA" id="ARBA00022927"/>
    </source>
</evidence>
<proteinExistence type="predicted"/>
<dbReference type="PROSITE" id="PS50196">
    <property type="entry name" value="RANBD1"/>
    <property type="match status" value="1"/>
</dbReference>
<keyword evidence="7" id="KW-0811">Translocation</keyword>
<feature type="domain" description="RanBD1" evidence="11">
    <location>
        <begin position="295"/>
        <end position="443"/>
    </location>
</feature>
<dbReference type="GO" id="GO:0005643">
    <property type="term" value="C:nuclear pore"/>
    <property type="evidence" value="ECO:0007669"/>
    <property type="project" value="UniProtKB-SubCell"/>
</dbReference>
<feature type="compositionally biased region" description="Acidic residues" evidence="10">
    <location>
        <begin position="309"/>
        <end position="318"/>
    </location>
</feature>
<evidence type="ECO:0000256" key="8">
    <source>
        <dbReference type="ARBA" id="ARBA00023132"/>
    </source>
</evidence>
<keyword evidence="2" id="KW-0813">Transport</keyword>
<evidence type="ECO:0000256" key="3">
    <source>
        <dbReference type="ARBA" id="ARBA00022737"/>
    </source>
</evidence>
<sequence>MAKRAATRELNHDNWDDDEEEEEAGTFKQASSEALQGRVIKQARRRITGNDGEAKKGFSGFAGFGVRSGSEVNAFTNFAVKVPSSTETIKTENGENKPSSNADIAAKEKEYLASLKVLNETVTSWITDHVKKNPCCVLTPIFQDYEKHLRDLEAKRTSTAPDESQAADTTKTTTAFSAGKICSEKPDDQKFQFGSTSAETSKPTFNFISNGTTPAKPPSTFSFSSSTPATSSASNFSFGIAKSDSGATTTSSTFSFKATTAASTTSPPSTTAPFSFSASKPLVTAPPFSFGFASNKPPTDQKKDAEDEKGGEEEDDEDAPPKVEIKQVQEDDAFYSIRCKLFYKKDNNYTEKGVGTLHLKKIKDDKTQLVIRADTSLGNILLNIILNPQLTTQRVGKNNVMLVCIPNPPIDPKTPPAPTPMLLRVKTDTEADELLAKLNEAKK</sequence>
<dbReference type="SUPFAM" id="SSF50729">
    <property type="entry name" value="PH domain-like"/>
    <property type="match status" value="1"/>
</dbReference>